<dbReference type="PANTHER" id="PTHR11909">
    <property type="entry name" value="CASEIN KINASE-RELATED"/>
    <property type="match status" value="1"/>
</dbReference>
<dbReference type="SUPFAM" id="SSF56112">
    <property type="entry name" value="Protein kinase-like (PK-like)"/>
    <property type="match status" value="1"/>
</dbReference>
<feature type="domain" description="Protein kinase" evidence="3">
    <location>
        <begin position="7"/>
        <end position="296"/>
    </location>
</feature>
<keyword evidence="1" id="KW-0067">ATP-binding</keyword>
<evidence type="ECO:0000259" key="3">
    <source>
        <dbReference type="SMART" id="SM00220"/>
    </source>
</evidence>
<evidence type="ECO:0000256" key="2">
    <source>
        <dbReference type="SAM" id="MobiDB-lite"/>
    </source>
</evidence>
<name>A0A5C3M986_9AGAR</name>
<dbReference type="Gene3D" id="1.10.510.10">
    <property type="entry name" value="Transferase(Phosphotransferase) domain 1"/>
    <property type="match status" value="1"/>
</dbReference>
<sequence>MTVPLSCRLGKFLGSGGYGLVYQAIEENSGRIVALKKSRVSQRVKRTNIQYESTLLGPSVKECATSSVPVKTVVSVAEQMPRNLLCSLTDQSKIMLIDFGISQRIKPGPPQKYDPLKESKHIVGTLHWSSLAPRDDLESLAYIAFFLLHGDLPWRSSSSRRESTKTRMTRIRAAKAALSGDQLGAGFPPEFGYFLDYSRRLEYDQMPDYEEMRKWFAGEDTGGPLEWSSIEMSEEPTSSKVAHDKDNEDGMGSDEDSDEDIGEESNTDSEENFTDSYFSWDIDIWQLHGARDRSLTLPTEQVEQARIRIPEIVEVTK</sequence>
<protein>
    <submittedName>
        <fullName evidence="4">Kinase-like domain-containing protein</fullName>
    </submittedName>
</protein>
<dbReference type="GO" id="GO:0005524">
    <property type="term" value="F:ATP binding"/>
    <property type="evidence" value="ECO:0007669"/>
    <property type="project" value="UniProtKB-UniRule"/>
</dbReference>
<gene>
    <name evidence="4" type="ORF">BDQ12DRAFT_710342</name>
</gene>
<dbReference type="InterPro" id="IPR017441">
    <property type="entry name" value="Protein_kinase_ATP_BS"/>
</dbReference>
<keyword evidence="1" id="KW-0547">Nucleotide-binding</keyword>
<dbReference type="GO" id="GO:0004672">
    <property type="term" value="F:protein kinase activity"/>
    <property type="evidence" value="ECO:0007669"/>
    <property type="project" value="InterPro"/>
</dbReference>
<dbReference type="STRING" id="68775.A0A5C3M986"/>
<feature type="region of interest" description="Disordered" evidence="2">
    <location>
        <begin position="225"/>
        <end position="274"/>
    </location>
</feature>
<dbReference type="AlphaFoldDB" id="A0A5C3M986"/>
<accession>A0A5C3M986</accession>
<dbReference type="Gene3D" id="3.30.200.20">
    <property type="entry name" value="Phosphorylase Kinase, domain 1"/>
    <property type="match status" value="1"/>
</dbReference>
<evidence type="ECO:0000256" key="1">
    <source>
        <dbReference type="PROSITE-ProRule" id="PRU10141"/>
    </source>
</evidence>
<keyword evidence="4" id="KW-0808">Transferase</keyword>
<dbReference type="OrthoDB" id="5579860at2759"/>
<dbReference type="SMART" id="SM00220">
    <property type="entry name" value="S_TKc"/>
    <property type="match status" value="1"/>
</dbReference>
<feature type="binding site" evidence="1">
    <location>
        <position position="36"/>
    </location>
    <ligand>
        <name>ATP</name>
        <dbReference type="ChEBI" id="CHEBI:30616"/>
    </ligand>
</feature>
<evidence type="ECO:0000313" key="4">
    <source>
        <dbReference type="EMBL" id="TFK42014.1"/>
    </source>
</evidence>
<reference evidence="4 5" key="1">
    <citation type="journal article" date="2019" name="Nat. Ecol. Evol.">
        <title>Megaphylogeny resolves global patterns of mushroom evolution.</title>
        <authorList>
            <person name="Varga T."/>
            <person name="Krizsan K."/>
            <person name="Foldi C."/>
            <person name="Dima B."/>
            <person name="Sanchez-Garcia M."/>
            <person name="Sanchez-Ramirez S."/>
            <person name="Szollosi G.J."/>
            <person name="Szarkandi J.G."/>
            <person name="Papp V."/>
            <person name="Albert L."/>
            <person name="Andreopoulos W."/>
            <person name="Angelini C."/>
            <person name="Antonin V."/>
            <person name="Barry K.W."/>
            <person name="Bougher N.L."/>
            <person name="Buchanan P."/>
            <person name="Buyck B."/>
            <person name="Bense V."/>
            <person name="Catcheside P."/>
            <person name="Chovatia M."/>
            <person name="Cooper J."/>
            <person name="Damon W."/>
            <person name="Desjardin D."/>
            <person name="Finy P."/>
            <person name="Geml J."/>
            <person name="Haridas S."/>
            <person name="Hughes K."/>
            <person name="Justo A."/>
            <person name="Karasinski D."/>
            <person name="Kautmanova I."/>
            <person name="Kiss B."/>
            <person name="Kocsube S."/>
            <person name="Kotiranta H."/>
            <person name="LaButti K.M."/>
            <person name="Lechner B.E."/>
            <person name="Liimatainen K."/>
            <person name="Lipzen A."/>
            <person name="Lukacs Z."/>
            <person name="Mihaltcheva S."/>
            <person name="Morgado L.N."/>
            <person name="Niskanen T."/>
            <person name="Noordeloos M.E."/>
            <person name="Ohm R.A."/>
            <person name="Ortiz-Santana B."/>
            <person name="Ovrebo C."/>
            <person name="Racz N."/>
            <person name="Riley R."/>
            <person name="Savchenko A."/>
            <person name="Shiryaev A."/>
            <person name="Soop K."/>
            <person name="Spirin V."/>
            <person name="Szebenyi C."/>
            <person name="Tomsovsky M."/>
            <person name="Tulloss R.E."/>
            <person name="Uehling J."/>
            <person name="Grigoriev I.V."/>
            <person name="Vagvolgyi C."/>
            <person name="Papp T."/>
            <person name="Martin F.M."/>
            <person name="Miettinen O."/>
            <person name="Hibbett D.S."/>
            <person name="Nagy L.G."/>
        </authorList>
    </citation>
    <scope>NUCLEOTIDE SEQUENCE [LARGE SCALE GENOMIC DNA]</scope>
    <source>
        <strain evidence="4 5">CBS 166.37</strain>
    </source>
</reference>
<evidence type="ECO:0000313" key="5">
    <source>
        <dbReference type="Proteomes" id="UP000308652"/>
    </source>
</evidence>
<dbReference type="InterPro" id="IPR050235">
    <property type="entry name" value="CK1_Ser-Thr_kinase"/>
</dbReference>
<organism evidence="4 5">
    <name type="scientific">Crucibulum laeve</name>
    <dbReference type="NCBI Taxonomy" id="68775"/>
    <lineage>
        <taxon>Eukaryota</taxon>
        <taxon>Fungi</taxon>
        <taxon>Dikarya</taxon>
        <taxon>Basidiomycota</taxon>
        <taxon>Agaricomycotina</taxon>
        <taxon>Agaricomycetes</taxon>
        <taxon>Agaricomycetidae</taxon>
        <taxon>Agaricales</taxon>
        <taxon>Agaricineae</taxon>
        <taxon>Nidulariaceae</taxon>
        <taxon>Crucibulum</taxon>
    </lineage>
</organism>
<dbReference type="InterPro" id="IPR011009">
    <property type="entry name" value="Kinase-like_dom_sf"/>
</dbReference>
<proteinExistence type="predicted"/>
<dbReference type="PROSITE" id="PS00107">
    <property type="entry name" value="PROTEIN_KINASE_ATP"/>
    <property type="match status" value="1"/>
</dbReference>
<dbReference type="Proteomes" id="UP000308652">
    <property type="component" value="Unassembled WGS sequence"/>
</dbReference>
<keyword evidence="4" id="KW-0418">Kinase</keyword>
<keyword evidence="5" id="KW-1185">Reference proteome</keyword>
<dbReference type="EMBL" id="ML213593">
    <property type="protein sequence ID" value="TFK42014.1"/>
    <property type="molecule type" value="Genomic_DNA"/>
</dbReference>
<feature type="compositionally biased region" description="Acidic residues" evidence="2">
    <location>
        <begin position="249"/>
        <end position="273"/>
    </location>
</feature>
<dbReference type="InterPro" id="IPR000719">
    <property type="entry name" value="Prot_kinase_dom"/>
</dbReference>